<feature type="non-terminal residue" evidence="4">
    <location>
        <position position="311"/>
    </location>
</feature>
<name>A0A8J9VB31_9NEOP</name>
<dbReference type="OrthoDB" id="1861185at2759"/>
<dbReference type="InterPro" id="IPR016467">
    <property type="entry name" value="DNA_recomb/repair_RecA-like"/>
</dbReference>
<dbReference type="SUPFAM" id="SSF52540">
    <property type="entry name" value="P-loop containing nucleoside triphosphate hydrolases"/>
    <property type="match status" value="1"/>
</dbReference>
<evidence type="ECO:0000259" key="3">
    <source>
        <dbReference type="PROSITE" id="PS50162"/>
    </source>
</evidence>
<protein>
    <recommendedName>
        <fullName evidence="3">RecA family profile 1 domain-containing protein</fullName>
    </recommendedName>
</protein>
<dbReference type="Pfam" id="PF08423">
    <property type="entry name" value="Rad51"/>
    <property type="match status" value="1"/>
</dbReference>
<dbReference type="AlphaFoldDB" id="A0A8J9VB31"/>
<dbReference type="GO" id="GO:0033065">
    <property type="term" value="C:Rad51C-XRCC3 complex"/>
    <property type="evidence" value="ECO:0007669"/>
    <property type="project" value="TreeGrafter"/>
</dbReference>
<evidence type="ECO:0000313" key="4">
    <source>
        <dbReference type="EMBL" id="CAH0728492.1"/>
    </source>
</evidence>
<dbReference type="PANTHER" id="PTHR46487">
    <property type="entry name" value="DNA REPAIR PROTEIN XRCC3"/>
    <property type="match status" value="1"/>
</dbReference>
<dbReference type="GO" id="GO:0005524">
    <property type="term" value="F:ATP binding"/>
    <property type="evidence" value="ECO:0007669"/>
    <property type="project" value="UniProtKB-KW"/>
</dbReference>
<dbReference type="GO" id="GO:0045003">
    <property type="term" value="P:double-strand break repair via synthesis-dependent strand annealing"/>
    <property type="evidence" value="ECO:0007669"/>
    <property type="project" value="TreeGrafter"/>
</dbReference>
<dbReference type="GO" id="GO:0000400">
    <property type="term" value="F:four-way junction DNA binding"/>
    <property type="evidence" value="ECO:0007669"/>
    <property type="project" value="TreeGrafter"/>
</dbReference>
<keyword evidence="1" id="KW-0547">Nucleotide-binding</keyword>
<dbReference type="Proteomes" id="UP000838878">
    <property type="component" value="Chromosome 7"/>
</dbReference>
<dbReference type="GO" id="GO:0071140">
    <property type="term" value="P:resolution of mitotic recombination intermediates"/>
    <property type="evidence" value="ECO:0007669"/>
    <property type="project" value="TreeGrafter"/>
</dbReference>
<dbReference type="GO" id="GO:0000722">
    <property type="term" value="P:telomere maintenance via recombination"/>
    <property type="evidence" value="ECO:0007669"/>
    <property type="project" value="TreeGrafter"/>
</dbReference>
<dbReference type="InterPro" id="IPR013632">
    <property type="entry name" value="Rad51_C"/>
</dbReference>
<dbReference type="EMBL" id="OV170227">
    <property type="protein sequence ID" value="CAH0728492.1"/>
    <property type="molecule type" value="Genomic_DNA"/>
</dbReference>
<evidence type="ECO:0000256" key="1">
    <source>
        <dbReference type="ARBA" id="ARBA00022741"/>
    </source>
</evidence>
<dbReference type="InterPro" id="IPR027417">
    <property type="entry name" value="P-loop_NTPase"/>
</dbReference>
<feature type="domain" description="RecA family profile 1" evidence="3">
    <location>
        <begin position="70"/>
        <end position="233"/>
    </location>
</feature>
<dbReference type="GO" id="GO:0005657">
    <property type="term" value="C:replication fork"/>
    <property type="evidence" value="ECO:0007669"/>
    <property type="project" value="TreeGrafter"/>
</dbReference>
<sequence length="311" mass="34737">MNILKDILPARFFEVLEKAGICTPKQIIVLSHWDIKKATNLLYDDILLLKSIVSNYYSPICVTCDKFQKKTCRIKTGCSAIDNLLRGGFRKGTITEIYGESGTGKTQIALQVAAYCGDKGSVIISTEDIFPVKRFNQINKAIINRSENADSGKSTFIEHLTDSHELLSCVRVRLPILLSKNRISSVIIDSVAAPFRSEHTNYVQRAEELREFAVTLLNLAQEYNMAVICINQVTASFDGSDDVLPTLGLVWSNMMSYRFKLRKISETIQNKDSSHHINLRELTVIHAPDLPSGISAKLLITASGVENVIYH</sequence>
<dbReference type="InterPro" id="IPR020588">
    <property type="entry name" value="RecA_ATP-bd"/>
</dbReference>
<keyword evidence="5" id="KW-1185">Reference proteome</keyword>
<dbReference type="PROSITE" id="PS50162">
    <property type="entry name" value="RECA_2"/>
    <property type="match status" value="1"/>
</dbReference>
<keyword evidence="2" id="KW-0067">ATP-binding</keyword>
<organism evidence="4 5">
    <name type="scientific">Brenthis ino</name>
    <name type="common">lesser marbled fritillary</name>
    <dbReference type="NCBI Taxonomy" id="405034"/>
    <lineage>
        <taxon>Eukaryota</taxon>
        <taxon>Metazoa</taxon>
        <taxon>Ecdysozoa</taxon>
        <taxon>Arthropoda</taxon>
        <taxon>Hexapoda</taxon>
        <taxon>Insecta</taxon>
        <taxon>Pterygota</taxon>
        <taxon>Neoptera</taxon>
        <taxon>Endopterygota</taxon>
        <taxon>Lepidoptera</taxon>
        <taxon>Glossata</taxon>
        <taxon>Ditrysia</taxon>
        <taxon>Papilionoidea</taxon>
        <taxon>Nymphalidae</taxon>
        <taxon>Heliconiinae</taxon>
        <taxon>Argynnini</taxon>
        <taxon>Brenthis</taxon>
    </lineage>
</organism>
<accession>A0A8J9VB31</accession>
<dbReference type="GO" id="GO:0140664">
    <property type="term" value="F:ATP-dependent DNA damage sensor activity"/>
    <property type="evidence" value="ECO:0007669"/>
    <property type="project" value="InterPro"/>
</dbReference>
<dbReference type="Gene3D" id="3.40.50.300">
    <property type="entry name" value="P-loop containing nucleotide triphosphate hydrolases"/>
    <property type="match status" value="1"/>
</dbReference>
<dbReference type="InterPro" id="IPR003593">
    <property type="entry name" value="AAA+_ATPase"/>
</dbReference>
<dbReference type="SMART" id="SM00382">
    <property type="entry name" value="AAA"/>
    <property type="match status" value="1"/>
</dbReference>
<gene>
    <name evidence="4" type="ORF">BINO364_LOCUS13700</name>
</gene>
<reference evidence="4" key="1">
    <citation type="submission" date="2021-12" db="EMBL/GenBank/DDBJ databases">
        <authorList>
            <person name="Martin H S."/>
        </authorList>
    </citation>
    <scope>NUCLEOTIDE SEQUENCE</scope>
</reference>
<dbReference type="PIRSF" id="PIRSF005856">
    <property type="entry name" value="Rad51"/>
    <property type="match status" value="1"/>
</dbReference>
<evidence type="ECO:0000256" key="2">
    <source>
        <dbReference type="ARBA" id="ARBA00022840"/>
    </source>
</evidence>
<evidence type="ECO:0000313" key="5">
    <source>
        <dbReference type="Proteomes" id="UP000838878"/>
    </source>
</evidence>
<proteinExistence type="predicted"/>
<dbReference type="GO" id="GO:0090656">
    <property type="term" value="P:t-circle formation"/>
    <property type="evidence" value="ECO:0007669"/>
    <property type="project" value="TreeGrafter"/>
</dbReference>
<dbReference type="PANTHER" id="PTHR46487:SF1">
    <property type="entry name" value="DNA REPAIR PROTEIN XRCC3"/>
    <property type="match status" value="1"/>
</dbReference>